<proteinExistence type="predicted"/>
<sequence>MRCISFIAVLSLAASLGEDEGEQCMATYARKRYWEDDDPTFIKFFKGTILHTKNLAKFIEDFRWASKNHATVYLYYQGGAQGVEAVSATNFVFVFESFVRKFATEKMGPLGISFDVML</sequence>
<organism evidence="2 3">
    <name type="scientific">Perkinsus olseni</name>
    <name type="common">Perkinsus atlanticus</name>
    <dbReference type="NCBI Taxonomy" id="32597"/>
    <lineage>
        <taxon>Eukaryota</taxon>
        <taxon>Sar</taxon>
        <taxon>Alveolata</taxon>
        <taxon>Perkinsozoa</taxon>
        <taxon>Perkinsea</taxon>
        <taxon>Perkinsida</taxon>
        <taxon>Perkinsidae</taxon>
        <taxon>Perkinsus</taxon>
    </lineage>
</organism>
<accession>A0A7J6N3J8</accession>
<name>A0A7J6N3J8_PEROL</name>
<evidence type="ECO:0000313" key="2">
    <source>
        <dbReference type="EMBL" id="KAF4678435.1"/>
    </source>
</evidence>
<evidence type="ECO:0000313" key="3">
    <source>
        <dbReference type="Proteomes" id="UP000541610"/>
    </source>
</evidence>
<feature type="chain" id="PRO_5029635442" evidence="1">
    <location>
        <begin position="18"/>
        <end position="118"/>
    </location>
</feature>
<dbReference type="EMBL" id="JABANP010000900">
    <property type="protein sequence ID" value="KAF4678435.1"/>
    <property type="molecule type" value="Genomic_DNA"/>
</dbReference>
<reference evidence="2 3" key="1">
    <citation type="submission" date="2020-04" db="EMBL/GenBank/DDBJ databases">
        <title>Perkinsus olseni comparative genomics.</title>
        <authorList>
            <person name="Bogema D.R."/>
        </authorList>
    </citation>
    <scope>NUCLEOTIDE SEQUENCE [LARGE SCALE GENOMIC DNA]</scope>
    <source>
        <strain evidence="2">00978-12</strain>
    </source>
</reference>
<comment type="caution">
    <text evidence="2">The sequence shown here is derived from an EMBL/GenBank/DDBJ whole genome shotgun (WGS) entry which is preliminary data.</text>
</comment>
<evidence type="ECO:0000256" key="1">
    <source>
        <dbReference type="SAM" id="SignalP"/>
    </source>
</evidence>
<dbReference type="AlphaFoldDB" id="A0A7J6N3J8"/>
<dbReference type="Proteomes" id="UP000541610">
    <property type="component" value="Unassembled WGS sequence"/>
</dbReference>
<gene>
    <name evidence="2" type="ORF">FOZ60_016746</name>
</gene>
<feature type="signal peptide" evidence="1">
    <location>
        <begin position="1"/>
        <end position="17"/>
    </location>
</feature>
<keyword evidence="1" id="KW-0732">Signal</keyword>
<protein>
    <submittedName>
        <fullName evidence="2">Uncharacterized protein</fullName>
    </submittedName>
</protein>